<dbReference type="PANTHER" id="PTHR16201:SF37">
    <property type="entry name" value="PQ-LOOP REPEAT-CONTAINING PROTEIN"/>
    <property type="match status" value="1"/>
</dbReference>
<keyword evidence="2 5" id="KW-0812">Transmembrane</keyword>
<dbReference type="Pfam" id="PF04193">
    <property type="entry name" value="PQ-loop"/>
    <property type="match status" value="1"/>
</dbReference>
<dbReference type="Gene3D" id="1.20.1280.290">
    <property type="match status" value="1"/>
</dbReference>
<sequence>MAEKNDGNITLSSNVLGTIGTVLWCIQLIPQIWSNWRRKNTEGFPQLMMLLWGVCAVPMGAYFILQEVNIPLQIQPQVFGFFSLVAWGQILYYTHKFSALKATAMVIAMVALFGGIEAALILSLGIPYQHGITWPDLLVGVLAAVFLAAGLIPPYFELWKRDGRVIGISMLVLFFILRGLVDRVLIIPQTGFFYALIRWGDSFRFLRWVCFG</sequence>
<keyword evidence="4 5" id="KW-0472">Membrane</keyword>
<gene>
    <name evidence="6" type="ORF">BDW59DRAFT_152033</name>
</gene>
<evidence type="ECO:0000256" key="5">
    <source>
        <dbReference type="SAM" id="Phobius"/>
    </source>
</evidence>
<dbReference type="InterPro" id="IPR006603">
    <property type="entry name" value="PQ-loop_rpt"/>
</dbReference>
<feature type="transmembrane region" description="Helical" evidence="5">
    <location>
        <begin position="15"/>
        <end position="35"/>
    </location>
</feature>
<dbReference type="Proteomes" id="UP001610335">
    <property type="component" value="Unassembled WGS sequence"/>
</dbReference>
<evidence type="ECO:0000256" key="4">
    <source>
        <dbReference type="ARBA" id="ARBA00023136"/>
    </source>
</evidence>
<keyword evidence="3 5" id="KW-1133">Transmembrane helix</keyword>
<dbReference type="PANTHER" id="PTHR16201">
    <property type="entry name" value="SEVEN TRANSMEMBRANE PROTEIN 1-RELATED"/>
    <property type="match status" value="1"/>
</dbReference>
<dbReference type="InterPro" id="IPR051415">
    <property type="entry name" value="LAAT-1"/>
</dbReference>
<protein>
    <submittedName>
        <fullName evidence="6">PQ loop repeat-domain-containing protein</fullName>
    </submittedName>
</protein>
<feature type="transmembrane region" description="Helical" evidence="5">
    <location>
        <begin position="47"/>
        <end position="65"/>
    </location>
</feature>
<dbReference type="SMART" id="SM00679">
    <property type="entry name" value="CTNS"/>
    <property type="match status" value="2"/>
</dbReference>
<keyword evidence="7" id="KW-1185">Reference proteome</keyword>
<reference evidence="6 7" key="1">
    <citation type="submission" date="2024-07" db="EMBL/GenBank/DDBJ databases">
        <title>Section-level genome sequencing and comparative genomics of Aspergillus sections Usti and Cavernicolus.</title>
        <authorList>
            <consortium name="Lawrence Berkeley National Laboratory"/>
            <person name="Nybo J.L."/>
            <person name="Vesth T.C."/>
            <person name="Theobald S."/>
            <person name="Frisvad J.C."/>
            <person name="Larsen T.O."/>
            <person name="Kjaerboelling I."/>
            <person name="Rothschild-Mancinelli K."/>
            <person name="Lyhne E.K."/>
            <person name="Kogle M.E."/>
            <person name="Barry K."/>
            <person name="Clum A."/>
            <person name="Na H."/>
            <person name="Ledsgaard L."/>
            <person name="Lin J."/>
            <person name="Lipzen A."/>
            <person name="Kuo A."/>
            <person name="Riley R."/>
            <person name="Mondo S."/>
            <person name="LaButti K."/>
            <person name="Haridas S."/>
            <person name="Pangalinan J."/>
            <person name="Salamov A.A."/>
            <person name="Simmons B.A."/>
            <person name="Magnuson J.K."/>
            <person name="Chen J."/>
            <person name="Drula E."/>
            <person name="Henrissat B."/>
            <person name="Wiebenga A."/>
            <person name="Lubbers R.J."/>
            <person name="Gomes A.C."/>
            <person name="Makela M.R."/>
            <person name="Stajich J."/>
            <person name="Grigoriev I.V."/>
            <person name="Mortensen U.H."/>
            <person name="De vries R.P."/>
            <person name="Baker S.E."/>
            <person name="Andersen M.R."/>
        </authorList>
    </citation>
    <scope>NUCLEOTIDE SEQUENCE [LARGE SCALE GENOMIC DNA]</scope>
    <source>
        <strain evidence="6 7">CBS 600.67</strain>
    </source>
</reference>
<feature type="transmembrane region" description="Helical" evidence="5">
    <location>
        <begin position="77"/>
        <end position="94"/>
    </location>
</feature>
<organism evidence="6 7">
    <name type="scientific">Aspergillus cavernicola</name>
    <dbReference type="NCBI Taxonomy" id="176166"/>
    <lineage>
        <taxon>Eukaryota</taxon>
        <taxon>Fungi</taxon>
        <taxon>Dikarya</taxon>
        <taxon>Ascomycota</taxon>
        <taxon>Pezizomycotina</taxon>
        <taxon>Eurotiomycetes</taxon>
        <taxon>Eurotiomycetidae</taxon>
        <taxon>Eurotiales</taxon>
        <taxon>Aspergillaceae</taxon>
        <taxon>Aspergillus</taxon>
        <taxon>Aspergillus subgen. Nidulantes</taxon>
    </lineage>
</organism>
<evidence type="ECO:0000313" key="7">
    <source>
        <dbReference type="Proteomes" id="UP001610335"/>
    </source>
</evidence>
<feature type="transmembrane region" description="Helical" evidence="5">
    <location>
        <begin position="164"/>
        <end position="181"/>
    </location>
</feature>
<name>A0ABR4HSG2_9EURO</name>
<evidence type="ECO:0000256" key="2">
    <source>
        <dbReference type="ARBA" id="ARBA00022692"/>
    </source>
</evidence>
<evidence type="ECO:0000256" key="1">
    <source>
        <dbReference type="ARBA" id="ARBA00004141"/>
    </source>
</evidence>
<evidence type="ECO:0000313" key="6">
    <source>
        <dbReference type="EMBL" id="KAL2818416.1"/>
    </source>
</evidence>
<evidence type="ECO:0000256" key="3">
    <source>
        <dbReference type="ARBA" id="ARBA00022989"/>
    </source>
</evidence>
<proteinExistence type="predicted"/>
<comment type="caution">
    <text evidence="6">The sequence shown here is derived from an EMBL/GenBank/DDBJ whole genome shotgun (WGS) entry which is preliminary data.</text>
</comment>
<dbReference type="EMBL" id="JBFXLS010000084">
    <property type="protein sequence ID" value="KAL2818416.1"/>
    <property type="molecule type" value="Genomic_DNA"/>
</dbReference>
<accession>A0ABR4HSG2</accession>
<feature type="transmembrane region" description="Helical" evidence="5">
    <location>
        <begin position="106"/>
        <end position="126"/>
    </location>
</feature>
<feature type="transmembrane region" description="Helical" evidence="5">
    <location>
        <begin position="132"/>
        <end position="152"/>
    </location>
</feature>
<comment type="subcellular location">
    <subcellularLocation>
        <location evidence="1">Membrane</location>
        <topology evidence="1">Multi-pass membrane protein</topology>
    </subcellularLocation>
</comment>